<feature type="transmembrane region" description="Helical" evidence="1">
    <location>
        <begin position="12"/>
        <end position="31"/>
    </location>
</feature>
<comment type="caution">
    <text evidence="3">The sequence shown here is derived from an EMBL/GenBank/DDBJ whole genome shotgun (WGS) entry which is preliminary data.</text>
</comment>
<keyword evidence="3" id="KW-0645">Protease</keyword>
<dbReference type="GO" id="GO:0009002">
    <property type="term" value="F:serine-type D-Ala-D-Ala carboxypeptidase activity"/>
    <property type="evidence" value="ECO:0007669"/>
    <property type="project" value="UniProtKB-EC"/>
</dbReference>
<dbReference type="PANTHER" id="PTHR34385:SF1">
    <property type="entry name" value="PEPTIDOGLYCAN L-ALANYL-D-GLUTAMATE ENDOPEPTIDASE CWLK"/>
    <property type="match status" value="1"/>
</dbReference>
<keyword evidence="4" id="KW-1185">Reference proteome</keyword>
<name>A0A841KPI0_9FIRM</name>
<organism evidence="3 4">
    <name type="scientific">Anaerosolibacter carboniphilus</name>
    <dbReference type="NCBI Taxonomy" id="1417629"/>
    <lineage>
        <taxon>Bacteria</taxon>
        <taxon>Bacillati</taxon>
        <taxon>Bacillota</taxon>
        <taxon>Clostridia</taxon>
        <taxon>Peptostreptococcales</taxon>
        <taxon>Thermotaleaceae</taxon>
        <taxon>Anaerosolibacter</taxon>
    </lineage>
</organism>
<dbReference type="InterPro" id="IPR003709">
    <property type="entry name" value="VanY-like_core_dom"/>
</dbReference>
<evidence type="ECO:0000256" key="1">
    <source>
        <dbReference type="SAM" id="Phobius"/>
    </source>
</evidence>
<evidence type="ECO:0000313" key="4">
    <source>
        <dbReference type="Proteomes" id="UP000579281"/>
    </source>
</evidence>
<keyword evidence="1" id="KW-0812">Transmembrane</keyword>
<dbReference type="InterPro" id="IPR052179">
    <property type="entry name" value="DD-CPase-like"/>
</dbReference>
<keyword evidence="3" id="KW-0121">Carboxypeptidase</keyword>
<feature type="domain" description="D-alanyl-D-alanine carboxypeptidase-like core" evidence="2">
    <location>
        <begin position="81"/>
        <end position="205"/>
    </location>
</feature>
<dbReference type="GO" id="GO:0006508">
    <property type="term" value="P:proteolysis"/>
    <property type="evidence" value="ECO:0007669"/>
    <property type="project" value="InterPro"/>
</dbReference>
<keyword evidence="1" id="KW-0472">Membrane</keyword>
<accession>A0A841KPI0</accession>
<dbReference type="InterPro" id="IPR009045">
    <property type="entry name" value="Zn_M74/Hedgehog-like"/>
</dbReference>
<dbReference type="PANTHER" id="PTHR34385">
    <property type="entry name" value="D-ALANYL-D-ALANINE CARBOXYPEPTIDASE"/>
    <property type="match status" value="1"/>
</dbReference>
<keyword evidence="1" id="KW-1133">Transmembrane helix</keyword>
<dbReference type="InterPro" id="IPR058193">
    <property type="entry name" value="VanY/YodJ_core_dom"/>
</dbReference>
<dbReference type="AlphaFoldDB" id="A0A841KPI0"/>
<dbReference type="Pfam" id="PF02557">
    <property type="entry name" value="VanY"/>
    <property type="match status" value="1"/>
</dbReference>
<dbReference type="EMBL" id="JACHEN010000007">
    <property type="protein sequence ID" value="MBB6215347.1"/>
    <property type="molecule type" value="Genomic_DNA"/>
</dbReference>
<keyword evidence="3" id="KW-0378">Hydrolase</keyword>
<dbReference type="EC" id="3.4.16.4" evidence="3"/>
<dbReference type="CDD" id="cd14852">
    <property type="entry name" value="LD-carboxypeptidase"/>
    <property type="match status" value="1"/>
</dbReference>
<dbReference type="Gene3D" id="3.30.1380.10">
    <property type="match status" value="1"/>
</dbReference>
<protein>
    <submittedName>
        <fullName evidence="3">D-alanyl-D-alanine carboxypeptidase</fullName>
        <ecNumber evidence="3">3.4.16.4</ecNumber>
    </submittedName>
</protein>
<dbReference type="Proteomes" id="UP000579281">
    <property type="component" value="Unassembled WGS sequence"/>
</dbReference>
<dbReference type="SUPFAM" id="SSF55166">
    <property type="entry name" value="Hedgehog/DD-peptidase"/>
    <property type="match status" value="1"/>
</dbReference>
<evidence type="ECO:0000259" key="2">
    <source>
        <dbReference type="Pfam" id="PF02557"/>
    </source>
</evidence>
<gene>
    <name evidence="3" type="ORF">HNQ80_001436</name>
</gene>
<sequence length="261" mass="29967">MRQQKKLRKKRKFFRIFLRTLMILGGVLVLVNHFDTDDYVKNPEHIQVLVNRENQLSPDYVPEDLVTPQIRYTFDEDSPKRKVRREVAEALEEMFTAAEQEGITLYATSGYRSYERQKQIYQERVSALGIQAASAYVAPPGCSEHQTGLAMDIGNQLTEEFGNSKEGKWLEKNAFKYGFIIRYPKGKEHITGISYEPWHIRYVGDEAAVEIASQGITLEEFVGADPVGRHSGDVNQRISIQIQHFLGMILNRFATFTSENN</sequence>
<evidence type="ECO:0000313" key="3">
    <source>
        <dbReference type="EMBL" id="MBB6215347.1"/>
    </source>
</evidence>
<proteinExistence type="predicted"/>
<reference evidence="3 4" key="1">
    <citation type="submission" date="2020-08" db="EMBL/GenBank/DDBJ databases">
        <title>Genomic Encyclopedia of Type Strains, Phase IV (KMG-IV): sequencing the most valuable type-strain genomes for metagenomic binning, comparative biology and taxonomic classification.</title>
        <authorList>
            <person name="Goeker M."/>
        </authorList>
    </citation>
    <scope>NUCLEOTIDE SEQUENCE [LARGE SCALE GENOMIC DNA]</scope>
    <source>
        <strain evidence="3 4">DSM 103526</strain>
    </source>
</reference>